<keyword evidence="6" id="KW-1185">Reference proteome</keyword>
<dbReference type="PROSITE" id="PS50110">
    <property type="entry name" value="RESPONSE_REGULATORY"/>
    <property type="match status" value="1"/>
</dbReference>
<protein>
    <submittedName>
        <fullName evidence="5">Response regulator</fullName>
    </submittedName>
</protein>
<feature type="region of interest" description="Disordered" evidence="3">
    <location>
        <begin position="183"/>
        <end position="255"/>
    </location>
</feature>
<dbReference type="SMART" id="SM00448">
    <property type="entry name" value="REC"/>
    <property type="match status" value="1"/>
</dbReference>
<comment type="caution">
    <text evidence="5">The sequence shown here is derived from an EMBL/GenBank/DDBJ whole genome shotgun (WGS) entry which is preliminary data.</text>
</comment>
<proteinExistence type="predicted"/>
<dbReference type="OrthoDB" id="8447276at2"/>
<dbReference type="PANTHER" id="PTHR44591">
    <property type="entry name" value="STRESS RESPONSE REGULATOR PROTEIN 1"/>
    <property type="match status" value="1"/>
</dbReference>
<sequence>MRTRADSHEFRSRRVMPHHSTYAVPNEQLDVVVIDDSKTMQGIIRSMLNAMKVRRIRLFDSTEAALHAMLNEPPNLIICEWKAGLVSGHQLLHMVRARFMEPLCYVPVIILTATPTRAIIDKAMGAGANLIVVKPISPAVLHERISWLQRDQRQLVLGPRGSFEIEGVRESMMAQKERAAAVRKAATTKPIRKTEDAPTPAAPETADTGNLAADQWQAFLRTKEQLERKAGLRPEEDASGKKPAVKPSWTALRRG</sequence>
<dbReference type="InterPro" id="IPR001789">
    <property type="entry name" value="Sig_transdc_resp-reg_receiver"/>
</dbReference>
<feature type="compositionally biased region" description="Low complexity" evidence="3">
    <location>
        <begin position="197"/>
        <end position="208"/>
    </location>
</feature>
<evidence type="ECO:0000256" key="3">
    <source>
        <dbReference type="SAM" id="MobiDB-lite"/>
    </source>
</evidence>
<dbReference type="GO" id="GO:0000160">
    <property type="term" value="P:phosphorelay signal transduction system"/>
    <property type="evidence" value="ECO:0007669"/>
    <property type="project" value="InterPro"/>
</dbReference>
<evidence type="ECO:0000313" key="6">
    <source>
        <dbReference type="Proteomes" id="UP000233491"/>
    </source>
</evidence>
<dbReference type="Pfam" id="PF00072">
    <property type="entry name" value="Response_reg"/>
    <property type="match status" value="1"/>
</dbReference>
<keyword evidence="1" id="KW-0597">Phosphoprotein</keyword>
<name>A0A2N3M2Z9_9HYPH</name>
<reference evidence="5 6" key="1">
    <citation type="submission" date="2017-12" db="EMBL/GenBank/DDBJ databases">
        <title>Anaerobic carbon monoxide metabolism by Pleomorphomonas carboxyditropha sp. nov., a new mesophilic hydrogenogenic carboxidotroph.</title>
        <authorList>
            <person name="Esquivel-Elizondo S."/>
            <person name="Krajmalnik-Brown R."/>
        </authorList>
    </citation>
    <scope>NUCLEOTIDE SEQUENCE [LARGE SCALE GENOMIC DNA]</scope>
    <source>
        <strain evidence="5 6">R5-392</strain>
    </source>
</reference>
<dbReference type="Proteomes" id="UP000233491">
    <property type="component" value="Unassembled WGS sequence"/>
</dbReference>
<dbReference type="Gene3D" id="3.40.50.2300">
    <property type="match status" value="1"/>
</dbReference>
<feature type="domain" description="Response regulatory" evidence="4">
    <location>
        <begin position="30"/>
        <end position="149"/>
    </location>
</feature>
<feature type="compositionally biased region" description="Basic and acidic residues" evidence="3">
    <location>
        <begin position="221"/>
        <end position="240"/>
    </location>
</feature>
<evidence type="ECO:0000256" key="2">
    <source>
        <dbReference type="PROSITE-ProRule" id="PRU00169"/>
    </source>
</evidence>
<organism evidence="5 6">
    <name type="scientific">Pleomorphomonas diazotrophica</name>
    <dbReference type="NCBI Taxonomy" id="1166257"/>
    <lineage>
        <taxon>Bacteria</taxon>
        <taxon>Pseudomonadati</taxon>
        <taxon>Pseudomonadota</taxon>
        <taxon>Alphaproteobacteria</taxon>
        <taxon>Hyphomicrobiales</taxon>
        <taxon>Pleomorphomonadaceae</taxon>
        <taxon>Pleomorphomonas</taxon>
    </lineage>
</organism>
<evidence type="ECO:0000313" key="5">
    <source>
        <dbReference type="EMBL" id="PKR91245.1"/>
    </source>
</evidence>
<evidence type="ECO:0000256" key="1">
    <source>
        <dbReference type="ARBA" id="ARBA00022553"/>
    </source>
</evidence>
<gene>
    <name evidence="5" type="ORF">CXZ10_00585</name>
</gene>
<comment type="caution">
    <text evidence="2">Lacks conserved residue(s) required for the propagation of feature annotation.</text>
</comment>
<dbReference type="AlphaFoldDB" id="A0A2N3M2Z9"/>
<dbReference type="PANTHER" id="PTHR44591:SF25">
    <property type="entry name" value="CHEMOTAXIS TWO-COMPONENT RESPONSE REGULATOR"/>
    <property type="match status" value="1"/>
</dbReference>
<evidence type="ECO:0000259" key="4">
    <source>
        <dbReference type="PROSITE" id="PS50110"/>
    </source>
</evidence>
<dbReference type="InterPro" id="IPR011006">
    <property type="entry name" value="CheY-like_superfamily"/>
</dbReference>
<accession>A0A2N3M2Z9</accession>
<dbReference type="EMBL" id="PJNW01000001">
    <property type="protein sequence ID" value="PKR91245.1"/>
    <property type="molecule type" value="Genomic_DNA"/>
</dbReference>
<dbReference type="SUPFAM" id="SSF52172">
    <property type="entry name" value="CheY-like"/>
    <property type="match status" value="1"/>
</dbReference>
<dbReference type="InterPro" id="IPR050595">
    <property type="entry name" value="Bact_response_regulator"/>
</dbReference>